<dbReference type="SUPFAM" id="SSF48150">
    <property type="entry name" value="DNA-glycosylase"/>
    <property type="match status" value="1"/>
</dbReference>
<dbReference type="GO" id="GO:0006285">
    <property type="term" value="P:base-excision repair, AP site formation"/>
    <property type="evidence" value="ECO:0007669"/>
    <property type="project" value="UniProtKB-ARBA"/>
</dbReference>
<feature type="compositionally biased region" description="Polar residues" evidence="3">
    <location>
        <begin position="150"/>
        <end position="160"/>
    </location>
</feature>
<sequence>MVQKSPKPQNKDGRVKKHPKRQTRTSKAVYQSILSAESTCGNKLRHVLHDLDAAIRDLTTVFGDLASLPVPKPTRNGSSFCRLVLKPGVSDDTPCTHPDAQGSPFDKALKSLRLGIQHLDNFPLSVNIGQHIETTQIAPPQKLPLKKAALQTQQPRTPSLATPPNPVDPPQQIPLTTVQPHNQKRTTPKTSPHFQPPDPFSQTLTPPGLPFPLQPSTYGLIQERIRPSLYALVVQAILWNQTTATAARPVLFTLLTRYPTPEALALASPSDIRAIIRPLGLQNLRSERLVKLAQTWVSAPPSPLRRYGKRDYPHPGENRDTRDGELLDVDDVRDGWEIAHLPGIGAYALDSYPIFYRDTLRGVTEGYGIEPEWKRVVPLDKDLRPYLRCRWRREGWEWDPLTGRKERLK</sequence>
<keyword evidence="2" id="KW-0539">Nucleus</keyword>
<organism evidence="5 6">
    <name type="scientific">Sporormia fimetaria CBS 119925</name>
    <dbReference type="NCBI Taxonomy" id="1340428"/>
    <lineage>
        <taxon>Eukaryota</taxon>
        <taxon>Fungi</taxon>
        <taxon>Dikarya</taxon>
        <taxon>Ascomycota</taxon>
        <taxon>Pezizomycotina</taxon>
        <taxon>Dothideomycetes</taxon>
        <taxon>Pleosporomycetidae</taxon>
        <taxon>Pleosporales</taxon>
        <taxon>Sporormiaceae</taxon>
        <taxon>Sporormia</taxon>
    </lineage>
</organism>
<proteinExistence type="predicted"/>
<dbReference type="GO" id="GO:0005634">
    <property type="term" value="C:nucleus"/>
    <property type="evidence" value="ECO:0007669"/>
    <property type="project" value="UniProtKB-SubCell"/>
</dbReference>
<comment type="subcellular location">
    <subcellularLocation>
        <location evidence="1">Nucleus</location>
    </subcellularLocation>
</comment>
<gene>
    <name evidence="5" type="ORF">M011DRAFT_477861</name>
</gene>
<feature type="region of interest" description="Disordered" evidence="3">
    <location>
        <begin position="147"/>
        <end position="200"/>
    </location>
</feature>
<dbReference type="PANTHER" id="PTHR15074">
    <property type="entry name" value="METHYL-CPG-BINDING PROTEIN"/>
    <property type="match status" value="1"/>
</dbReference>
<feature type="compositionally biased region" description="Basic residues" evidence="3">
    <location>
        <begin position="14"/>
        <end position="24"/>
    </location>
</feature>
<dbReference type="AlphaFoldDB" id="A0A6A6VA97"/>
<dbReference type="InterPro" id="IPR003265">
    <property type="entry name" value="HhH-GPD_domain"/>
</dbReference>
<dbReference type="Pfam" id="PF00730">
    <property type="entry name" value="HhH-GPD"/>
    <property type="match status" value="1"/>
</dbReference>
<evidence type="ECO:0000256" key="2">
    <source>
        <dbReference type="ARBA" id="ARBA00023242"/>
    </source>
</evidence>
<evidence type="ECO:0000259" key="4">
    <source>
        <dbReference type="Pfam" id="PF00730"/>
    </source>
</evidence>
<dbReference type="GO" id="GO:0003677">
    <property type="term" value="F:DNA binding"/>
    <property type="evidence" value="ECO:0007669"/>
    <property type="project" value="InterPro"/>
</dbReference>
<name>A0A6A6VA97_9PLEO</name>
<reference evidence="5" key="1">
    <citation type="journal article" date="2020" name="Stud. Mycol.">
        <title>101 Dothideomycetes genomes: a test case for predicting lifestyles and emergence of pathogens.</title>
        <authorList>
            <person name="Haridas S."/>
            <person name="Albert R."/>
            <person name="Binder M."/>
            <person name="Bloem J."/>
            <person name="Labutti K."/>
            <person name="Salamov A."/>
            <person name="Andreopoulos B."/>
            <person name="Baker S."/>
            <person name="Barry K."/>
            <person name="Bills G."/>
            <person name="Bluhm B."/>
            <person name="Cannon C."/>
            <person name="Castanera R."/>
            <person name="Culley D."/>
            <person name="Daum C."/>
            <person name="Ezra D."/>
            <person name="Gonzalez J."/>
            <person name="Henrissat B."/>
            <person name="Kuo A."/>
            <person name="Liang C."/>
            <person name="Lipzen A."/>
            <person name="Lutzoni F."/>
            <person name="Magnuson J."/>
            <person name="Mondo S."/>
            <person name="Nolan M."/>
            <person name="Ohm R."/>
            <person name="Pangilinan J."/>
            <person name="Park H.-J."/>
            <person name="Ramirez L."/>
            <person name="Alfaro M."/>
            <person name="Sun H."/>
            <person name="Tritt A."/>
            <person name="Yoshinaga Y."/>
            <person name="Zwiers L.-H."/>
            <person name="Turgeon B."/>
            <person name="Goodwin S."/>
            <person name="Spatafora J."/>
            <person name="Crous P."/>
            <person name="Grigoriev I."/>
        </authorList>
    </citation>
    <scope>NUCLEOTIDE SEQUENCE</scope>
    <source>
        <strain evidence="5">CBS 119925</strain>
    </source>
</reference>
<evidence type="ECO:0000256" key="3">
    <source>
        <dbReference type="SAM" id="MobiDB-lite"/>
    </source>
</evidence>
<dbReference type="Proteomes" id="UP000799440">
    <property type="component" value="Unassembled WGS sequence"/>
</dbReference>
<evidence type="ECO:0000313" key="5">
    <source>
        <dbReference type="EMBL" id="KAF2746624.1"/>
    </source>
</evidence>
<dbReference type="EMBL" id="MU006576">
    <property type="protein sequence ID" value="KAF2746624.1"/>
    <property type="molecule type" value="Genomic_DNA"/>
</dbReference>
<protein>
    <submittedName>
        <fullName evidence="5">DNA glycosylase</fullName>
    </submittedName>
</protein>
<dbReference type="GO" id="GO:0003824">
    <property type="term" value="F:catalytic activity"/>
    <property type="evidence" value="ECO:0007669"/>
    <property type="project" value="InterPro"/>
</dbReference>
<accession>A0A6A6VA97</accession>
<dbReference type="PANTHER" id="PTHR15074:SF0">
    <property type="entry name" value="METHYL-CPG-BINDING DOMAIN PROTEIN 4-LIKE PROTEIN"/>
    <property type="match status" value="1"/>
</dbReference>
<keyword evidence="6" id="KW-1185">Reference proteome</keyword>
<evidence type="ECO:0000256" key="1">
    <source>
        <dbReference type="ARBA" id="ARBA00004123"/>
    </source>
</evidence>
<feature type="domain" description="HhH-GPD" evidence="4">
    <location>
        <begin position="234"/>
        <end position="311"/>
    </location>
</feature>
<dbReference type="InterPro" id="IPR045138">
    <property type="entry name" value="MeCP2/MBD4"/>
</dbReference>
<feature type="compositionally biased region" description="Pro residues" evidence="3">
    <location>
        <begin position="161"/>
        <end position="172"/>
    </location>
</feature>
<dbReference type="Gene3D" id="1.10.340.30">
    <property type="entry name" value="Hypothetical protein, domain 2"/>
    <property type="match status" value="1"/>
</dbReference>
<dbReference type="InterPro" id="IPR011257">
    <property type="entry name" value="DNA_glycosylase"/>
</dbReference>
<feature type="region of interest" description="Disordered" evidence="3">
    <location>
        <begin position="1"/>
        <end position="26"/>
    </location>
</feature>
<dbReference type="OrthoDB" id="10265068at2759"/>
<evidence type="ECO:0000313" key="6">
    <source>
        <dbReference type="Proteomes" id="UP000799440"/>
    </source>
</evidence>